<gene>
    <name evidence="1" type="ORF">JCM31447_12320</name>
</gene>
<reference evidence="1 2" key="1">
    <citation type="submission" date="2018-12" db="EMBL/GenBank/DDBJ databases">
        <title>Rubrispira sanarue gen. nov., sp., nov., a member of the order Silvanigrellales, isolated from a brackish lake in Hamamatsu Japan.</title>
        <authorList>
            <person name="Maejima Y."/>
            <person name="Iino T."/>
            <person name="Muraguchi Y."/>
            <person name="Fukuda K."/>
            <person name="Nojiri H."/>
            <person name="Ohkuma M."/>
            <person name="Moriuchi R."/>
            <person name="Dohra H."/>
            <person name="Kimbara K."/>
            <person name="Shintani M."/>
        </authorList>
    </citation>
    <scope>NUCLEOTIDE SEQUENCE [LARGE SCALE GENOMIC DNA]</scope>
    <source>
        <strain evidence="1 2">RF1110005</strain>
    </source>
</reference>
<dbReference type="EMBL" id="AP019368">
    <property type="protein sequence ID" value="BBH52789.1"/>
    <property type="molecule type" value="Genomic_DNA"/>
</dbReference>
<proteinExistence type="predicted"/>
<evidence type="ECO:0000313" key="2">
    <source>
        <dbReference type="Proteomes" id="UP000291236"/>
    </source>
</evidence>
<dbReference type="OrthoDB" id="5294757at2"/>
<protein>
    <submittedName>
        <fullName evidence="1">Uncharacterized protein</fullName>
    </submittedName>
</protein>
<keyword evidence="2" id="KW-1185">Reference proteome</keyword>
<dbReference type="KEGG" id="sbf:JCM31447_12320"/>
<evidence type="ECO:0000313" key="1">
    <source>
        <dbReference type="EMBL" id="BBH52789.1"/>
    </source>
</evidence>
<dbReference type="AlphaFoldDB" id="A0A4P2VMR9"/>
<name>A0A4P2VMR9_FLUSA</name>
<organism evidence="1 2">
    <name type="scientific">Fluviispira sanaruensis</name>
    <dbReference type="NCBI Taxonomy" id="2493639"/>
    <lineage>
        <taxon>Bacteria</taxon>
        <taxon>Pseudomonadati</taxon>
        <taxon>Bdellovibrionota</taxon>
        <taxon>Oligoflexia</taxon>
        <taxon>Silvanigrellales</taxon>
        <taxon>Silvanigrellaceae</taxon>
        <taxon>Fluviispira</taxon>
    </lineage>
</organism>
<sequence length="161" mass="18835">MAFWHNHRYEKLEEICTGDPLRQLPEHKFPWLLNNSIFQDLEGDTWIVEVSCTKIIPYKNSNKVKVDFILEAQAKVGQENLKKMGISSSRLELMGVVSWNKLEESLVTSVILEFERIEMQAKELIGKFIEQVKNKYTIKLKSQLLLNKIKYTRISGFSSRE</sequence>
<dbReference type="Proteomes" id="UP000291236">
    <property type="component" value="Chromosome"/>
</dbReference>
<accession>A0A4P2VMR9</accession>
<dbReference type="RefSeq" id="WP_130607562.1">
    <property type="nucleotide sequence ID" value="NZ_AP019368.1"/>
</dbReference>